<dbReference type="InterPro" id="IPR008538">
    <property type="entry name" value="Uma2"/>
</dbReference>
<proteinExistence type="predicted"/>
<dbReference type="SUPFAM" id="SSF52980">
    <property type="entry name" value="Restriction endonuclease-like"/>
    <property type="match status" value="1"/>
</dbReference>
<dbReference type="EMBL" id="CP031320">
    <property type="protein sequence ID" value="AXK32077.1"/>
    <property type="molecule type" value="Genomic_DNA"/>
</dbReference>
<dbReference type="InterPro" id="IPR011335">
    <property type="entry name" value="Restrct_endonuc-II-like"/>
</dbReference>
<keyword evidence="3" id="KW-1185">Reference proteome</keyword>
<dbReference type="KEGG" id="sarm:DVA86_04835"/>
<dbReference type="CDD" id="cd06260">
    <property type="entry name" value="DUF820-like"/>
    <property type="match status" value="1"/>
</dbReference>
<dbReference type="GO" id="GO:0004519">
    <property type="term" value="F:endonuclease activity"/>
    <property type="evidence" value="ECO:0007669"/>
    <property type="project" value="UniProtKB-KW"/>
</dbReference>
<dbReference type="RefSeq" id="WP_208876070.1">
    <property type="nucleotide sequence ID" value="NZ_CP031320.1"/>
</dbReference>
<accession>A0A345XKB1</accession>
<keyword evidence="2" id="KW-0378">Hydrolase</keyword>
<dbReference type="InterPro" id="IPR012296">
    <property type="entry name" value="Nuclease_put_TT1808"/>
</dbReference>
<keyword evidence="2" id="KW-0540">Nuclease</keyword>
<protein>
    <submittedName>
        <fullName evidence="2">Uma2 family endonuclease</fullName>
    </submittedName>
</protein>
<dbReference type="Gene3D" id="3.90.1570.10">
    <property type="entry name" value="tt1808, chain A"/>
    <property type="match status" value="1"/>
</dbReference>
<organism evidence="2 3">
    <name type="scientific">Streptomyces armeniacus</name>
    <dbReference type="NCBI Taxonomy" id="83291"/>
    <lineage>
        <taxon>Bacteria</taxon>
        <taxon>Bacillati</taxon>
        <taxon>Actinomycetota</taxon>
        <taxon>Actinomycetes</taxon>
        <taxon>Kitasatosporales</taxon>
        <taxon>Streptomycetaceae</taxon>
        <taxon>Streptomyces</taxon>
    </lineage>
</organism>
<evidence type="ECO:0000259" key="1">
    <source>
        <dbReference type="Pfam" id="PF05685"/>
    </source>
</evidence>
<dbReference type="Proteomes" id="UP000254425">
    <property type="component" value="Chromosome"/>
</dbReference>
<dbReference type="Pfam" id="PF05685">
    <property type="entry name" value="Uma2"/>
    <property type="match status" value="1"/>
</dbReference>
<feature type="domain" description="Putative restriction endonuclease" evidence="1">
    <location>
        <begin position="27"/>
        <end position="191"/>
    </location>
</feature>
<sequence>MSVDPAVEPVAHQDPADLLIAIEKASAEPIRPEYVEGLILVPPQPDYQHSKGAFKLSVQLDAAGFGLAGMGNGYRVGQRSGATLALVIPDFYVLHREPTDLDEAYRKAHKGWYPIDLVALAGEVTSTNHETDSGPKLRACATAEIPVYVLVHRQHGTAYAYSEPLSDPEDSSRSHYRAVSSVELGGKLQLPEPYPALDTGPLLRG</sequence>
<dbReference type="AlphaFoldDB" id="A0A345XKB1"/>
<gene>
    <name evidence="2" type="ORF">DVA86_04835</name>
</gene>
<reference evidence="2 3" key="1">
    <citation type="submission" date="2018-07" db="EMBL/GenBank/DDBJ databases">
        <title>Draft genome of the type strain Streptomyces armeniacus ATCC 15676.</title>
        <authorList>
            <person name="Labana P."/>
            <person name="Gosse J.T."/>
            <person name="Boddy C.N."/>
        </authorList>
    </citation>
    <scope>NUCLEOTIDE SEQUENCE [LARGE SCALE GENOMIC DNA]</scope>
    <source>
        <strain evidence="2 3">ATCC 15676</strain>
    </source>
</reference>
<name>A0A345XKB1_9ACTN</name>
<evidence type="ECO:0000313" key="2">
    <source>
        <dbReference type="EMBL" id="AXK32077.1"/>
    </source>
</evidence>
<keyword evidence="2" id="KW-0255">Endonuclease</keyword>
<evidence type="ECO:0000313" key="3">
    <source>
        <dbReference type="Proteomes" id="UP000254425"/>
    </source>
</evidence>